<proteinExistence type="predicted"/>
<gene>
    <name evidence="1" type="ORF">Amon02_000196000</name>
</gene>
<name>A0ACB5SWU0_AMBMO</name>
<evidence type="ECO:0000313" key="1">
    <source>
        <dbReference type="EMBL" id="GME74941.1"/>
    </source>
</evidence>
<reference evidence="1" key="1">
    <citation type="submission" date="2023-04" db="EMBL/GenBank/DDBJ databases">
        <title>Ambrosiozyma monospora NBRC 10751.</title>
        <authorList>
            <person name="Ichikawa N."/>
            <person name="Sato H."/>
            <person name="Tonouchi N."/>
        </authorList>
    </citation>
    <scope>NUCLEOTIDE SEQUENCE</scope>
    <source>
        <strain evidence="1">NBRC 10751</strain>
    </source>
</reference>
<evidence type="ECO:0000313" key="2">
    <source>
        <dbReference type="Proteomes" id="UP001165064"/>
    </source>
</evidence>
<comment type="caution">
    <text evidence="1">The sequence shown here is derived from an EMBL/GenBank/DDBJ whole genome shotgun (WGS) entry which is preliminary data.</text>
</comment>
<accession>A0ACB5SWU0</accession>
<keyword evidence="2" id="KW-1185">Reference proteome</keyword>
<organism evidence="1 2">
    <name type="scientific">Ambrosiozyma monospora</name>
    <name type="common">Yeast</name>
    <name type="synonym">Endomycopsis monosporus</name>
    <dbReference type="NCBI Taxonomy" id="43982"/>
    <lineage>
        <taxon>Eukaryota</taxon>
        <taxon>Fungi</taxon>
        <taxon>Dikarya</taxon>
        <taxon>Ascomycota</taxon>
        <taxon>Saccharomycotina</taxon>
        <taxon>Pichiomycetes</taxon>
        <taxon>Pichiales</taxon>
        <taxon>Pichiaceae</taxon>
        <taxon>Ambrosiozyma</taxon>
    </lineage>
</organism>
<dbReference type="Proteomes" id="UP001165064">
    <property type="component" value="Unassembled WGS sequence"/>
</dbReference>
<protein>
    <submittedName>
        <fullName evidence="1">Unnamed protein product</fullName>
    </submittedName>
</protein>
<dbReference type="EMBL" id="BSXS01001059">
    <property type="protein sequence ID" value="GME74941.1"/>
    <property type="molecule type" value="Genomic_DNA"/>
</dbReference>
<sequence length="329" mass="36844">MAQADTEYLPSQPPPSFGTGSQILDQMLELLAGLLTGLILGCIIGKTIFNMLYTTTTPVSSRSSIFEELGIDEDQLNSELFNDYQTYGSTFDEGVSIPEHTVPGSYGARERGRERIFGPSSRNASQLMEKILDDGTVRTFFYDSADDEDAEENGDDGKLHLTKIMDQNENTGLTVLRYFEMATSPALAQNQLEDPEPDLERQPLITSHQLIQTRYVIKLNNQSPTSDHPYSTEEPLLAEYIESQSSRTDTKEDEGQEKVDEKLTDKGKLIRGIKEITKRFMITLDDDSAICAEKKCCLGRREMADIGGDEDRMNGVAVDRNGRLVRFRV</sequence>